<evidence type="ECO:0000313" key="2">
    <source>
        <dbReference type="Proteomes" id="UP000680866"/>
    </source>
</evidence>
<organism evidence="1 2">
    <name type="scientific">Polymorphospora rubra</name>
    <dbReference type="NCBI Taxonomy" id="338584"/>
    <lineage>
        <taxon>Bacteria</taxon>
        <taxon>Bacillati</taxon>
        <taxon>Actinomycetota</taxon>
        <taxon>Actinomycetes</taxon>
        <taxon>Micromonosporales</taxon>
        <taxon>Micromonosporaceae</taxon>
        <taxon>Polymorphospora</taxon>
    </lineage>
</organism>
<dbReference type="KEGG" id="pry:Prubr_26740"/>
<sequence>MYRRGKAAVSGLGEAVLDRALADPAFVQAHLKELLAGQPKRATVWAQDALRWADLYVRWTITADRPAAVALERAVLNALAASTLWNRAR</sequence>
<protein>
    <submittedName>
        <fullName evidence="1">Uncharacterized protein</fullName>
    </submittedName>
</protein>
<evidence type="ECO:0000313" key="1">
    <source>
        <dbReference type="EMBL" id="BCJ65653.1"/>
    </source>
</evidence>
<dbReference type="Proteomes" id="UP000680866">
    <property type="component" value="Chromosome"/>
</dbReference>
<proteinExistence type="predicted"/>
<reference evidence="1" key="1">
    <citation type="submission" date="2020-08" db="EMBL/GenBank/DDBJ databases">
        <title>Whole genome shotgun sequence of Polymorphospora rubra NBRC 101157.</title>
        <authorList>
            <person name="Komaki H."/>
            <person name="Tamura T."/>
        </authorList>
    </citation>
    <scope>NUCLEOTIDE SEQUENCE</scope>
    <source>
        <strain evidence="1">NBRC 101157</strain>
    </source>
</reference>
<keyword evidence="2" id="KW-1185">Reference proteome</keyword>
<dbReference type="EMBL" id="AP023359">
    <property type="protein sequence ID" value="BCJ65653.1"/>
    <property type="molecule type" value="Genomic_DNA"/>
</dbReference>
<accession>A0A810N1L4</accession>
<gene>
    <name evidence="1" type="ORF">Prubr_26740</name>
</gene>
<dbReference type="AlphaFoldDB" id="A0A810N1L4"/>
<name>A0A810N1L4_9ACTN</name>